<evidence type="ECO:0000256" key="6">
    <source>
        <dbReference type="PIRSR" id="PIRSR000349-1"/>
    </source>
</evidence>
<name>A0A0D8ZQ77_9CYAN</name>
<dbReference type="PANTHER" id="PTHR43595:SF2">
    <property type="entry name" value="SMALL RIBOSOMAL SUBUNIT PROTEIN MS42"/>
    <property type="match status" value="1"/>
</dbReference>
<evidence type="ECO:0000313" key="10">
    <source>
        <dbReference type="EMBL" id="KJH70880.1"/>
    </source>
</evidence>
<evidence type="ECO:0000256" key="3">
    <source>
        <dbReference type="ARBA" id="ARBA00012682"/>
    </source>
</evidence>
<evidence type="ECO:0000256" key="1">
    <source>
        <dbReference type="ARBA" id="ARBA00008714"/>
    </source>
</evidence>
<dbReference type="SUPFAM" id="SSF54719">
    <property type="entry name" value="Fe,Mn superoxide dismutase (SOD), C-terminal domain"/>
    <property type="match status" value="1"/>
</dbReference>
<dbReference type="PATRIC" id="fig|1618023.3.peg.220"/>
<dbReference type="Pfam" id="PF02777">
    <property type="entry name" value="Sod_Fe_C"/>
    <property type="match status" value="1"/>
</dbReference>
<dbReference type="InterPro" id="IPR001189">
    <property type="entry name" value="Mn/Fe_SOD"/>
</dbReference>
<reference evidence="10 11" key="1">
    <citation type="submission" date="2015-02" db="EMBL/GenBank/DDBJ databases">
        <title>Draft genome of a novel marine cyanobacterium (Chroococcales) isolated from South Atlantic Ocean.</title>
        <authorList>
            <person name="Rigonato J."/>
            <person name="Alvarenga D.O."/>
            <person name="Branco L.H."/>
            <person name="Varani A.M."/>
            <person name="Brandini F.P."/>
            <person name="Fiore M.F."/>
        </authorList>
    </citation>
    <scope>NUCLEOTIDE SEQUENCE [LARGE SCALE GENOMIC DNA]</scope>
    <source>
        <strain evidence="10 11">CENA595</strain>
    </source>
</reference>
<comment type="caution">
    <text evidence="10">The sequence shown here is derived from an EMBL/GenBank/DDBJ whole genome shotgun (WGS) entry which is preliminary data.</text>
</comment>
<feature type="binding site" evidence="6">
    <location>
        <position position="165"/>
    </location>
    <ligand>
        <name>Mn(2+)</name>
        <dbReference type="ChEBI" id="CHEBI:29035"/>
    </ligand>
</feature>
<dbReference type="FunFam" id="3.55.40.20:FF:000001">
    <property type="entry name" value="Superoxide dismutase"/>
    <property type="match status" value="1"/>
</dbReference>
<dbReference type="Pfam" id="PF00081">
    <property type="entry name" value="Sod_Fe_N"/>
    <property type="match status" value="1"/>
</dbReference>
<dbReference type="EC" id="1.15.1.1" evidence="3 7"/>
<feature type="domain" description="Manganese/iron superoxide dismutase N-terminal" evidence="8">
    <location>
        <begin position="3"/>
        <end position="90"/>
    </location>
</feature>
<feature type="domain" description="Manganese/iron superoxide dismutase C-terminal" evidence="9">
    <location>
        <begin position="97"/>
        <end position="198"/>
    </location>
</feature>
<proteinExistence type="inferred from homology"/>
<dbReference type="PRINTS" id="PR01703">
    <property type="entry name" value="MNSODISMTASE"/>
</dbReference>
<comment type="subunit">
    <text evidence="2">Homodimer.</text>
</comment>
<dbReference type="GO" id="GO:0004784">
    <property type="term" value="F:superoxide dismutase activity"/>
    <property type="evidence" value="ECO:0007669"/>
    <property type="project" value="UniProtKB-EC"/>
</dbReference>
<evidence type="ECO:0000256" key="4">
    <source>
        <dbReference type="ARBA" id="ARBA00022723"/>
    </source>
</evidence>
<evidence type="ECO:0000313" key="11">
    <source>
        <dbReference type="Proteomes" id="UP000032452"/>
    </source>
</evidence>
<dbReference type="RefSeq" id="WP_045055663.1">
    <property type="nucleotide sequence ID" value="NZ_CAWMDP010000003.1"/>
</dbReference>
<dbReference type="FunFam" id="1.10.287.990:FF:000001">
    <property type="entry name" value="Superoxide dismutase"/>
    <property type="match status" value="1"/>
</dbReference>
<dbReference type="InterPro" id="IPR019832">
    <property type="entry name" value="Mn/Fe_SOD_C"/>
</dbReference>
<evidence type="ECO:0000259" key="9">
    <source>
        <dbReference type="Pfam" id="PF02777"/>
    </source>
</evidence>
<dbReference type="InterPro" id="IPR036314">
    <property type="entry name" value="SOD_C_sf"/>
</dbReference>
<evidence type="ECO:0000256" key="7">
    <source>
        <dbReference type="RuleBase" id="RU000414"/>
    </source>
</evidence>
<protein>
    <recommendedName>
        <fullName evidence="3 7">Superoxide dismutase</fullName>
        <ecNumber evidence="3 7">1.15.1.1</ecNumber>
    </recommendedName>
</protein>
<comment type="similarity">
    <text evidence="1 7">Belongs to the iron/manganese superoxide dismutase family.</text>
</comment>
<dbReference type="PIRSF" id="PIRSF000349">
    <property type="entry name" value="SODismutase"/>
    <property type="match status" value="1"/>
</dbReference>
<dbReference type="EMBL" id="JYON01000017">
    <property type="protein sequence ID" value="KJH70880.1"/>
    <property type="molecule type" value="Genomic_DNA"/>
</dbReference>
<organism evidence="10 11">
    <name type="scientific">Aliterella atlantica CENA595</name>
    <dbReference type="NCBI Taxonomy" id="1618023"/>
    <lineage>
        <taxon>Bacteria</taxon>
        <taxon>Bacillati</taxon>
        <taxon>Cyanobacteriota</taxon>
        <taxon>Cyanophyceae</taxon>
        <taxon>Chroococcidiopsidales</taxon>
        <taxon>Aliterellaceae</taxon>
        <taxon>Aliterella</taxon>
    </lineage>
</organism>
<feature type="binding site" evidence="6">
    <location>
        <position position="169"/>
    </location>
    <ligand>
        <name>Mn(2+)</name>
        <dbReference type="ChEBI" id="CHEBI:29035"/>
    </ligand>
</feature>
<dbReference type="OrthoDB" id="9803125at2"/>
<dbReference type="STRING" id="1618023.UH38_15950"/>
<dbReference type="InterPro" id="IPR019833">
    <property type="entry name" value="Mn/Fe_SOD_BS"/>
</dbReference>
<gene>
    <name evidence="10" type="ORF">UH38_15950</name>
</gene>
<dbReference type="PANTHER" id="PTHR43595">
    <property type="entry name" value="37S RIBOSOMAL PROTEIN S26, MITOCHONDRIAL"/>
    <property type="match status" value="1"/>
</dbReference>
<feature type="binding site" evidence="6">
    <location>
        <position position="27"/>
    </location>
    <ligand>
        <name>Mn(2+)</name>
        <dbReference type="ChEBI" id="CHEBI:29035"/>
    </ligand>
</feature>
<dbReference type="GO" id="GO:0005737">
    <property type="term" value="C:cytoplasm"/>
    <property type="evidence" value="ECO:0007669"/>
    <property type="project" value="TreeGrafter"/>
</dbReference>
<comment type="function">
    <text evidence="7">Destroys radicals which are normally produced within the cells and which are toxic to biological systems.</text>
</comment>
<dbReference type="Gene3D" id="3.55.40.20">
    <property type="entry name" value="Iron/manganese superoxide dismutase, C-terminal domain"/>
    <property type="match status" value="1"/>
</dbReference>
<dbReference type="PROSITE" id="PS00088">
    <property type="entry name" value="SOD_MN"/>
    <property type="match status" value="1"/>
</dbReference>
<dbReference type="InterPro" id="IPR019831">
    <property type="entry name" value="Mn/Fe_SOD_N"/>
</dbReference>
<feature type="binding site" evidence="6">
    <location>
        <position position="82"/>
    </location>
    <ligand>
        <name>Mn(2+)</name>
        <dbReference type="ChEBI" id="CHEBI:29035"/>
    </ligand>
</feature>
<sequence length="204" mass="23267">MAFELSPLPYNYDALDPYIDSQTMQLHHDMHHQAYVNNLNAAVDKHPELQSKSPEDLVRELNSLPQDIVSAVRNNGGGHVNHTMFWQIMAPNAGGEPTGAIADAIKDNFGDFESFKTRFNDTGTKQFGSGWVWLVRTSDGKLEVVGTPNQDSPITGGHFPIMGNDVWEHAYYLKYQNRRAEYLKQWWNVVNWDEINNRLSMSTR</sequence>
<evidence type="ECO:0000256" key="5">
    <source>
        <dbReference type="ARBA" id="ARBA00023002"/>
    </source>
</evidence>
<comment type="catalytic activity">
    <reaction evidence="7">
        <text>2 superoxide + 2 H(+) = H2O2 + O2</text>
        <dbReference type="Rhea" id="RHEA:20696"/>
        <dbReference type="ChEBI" id="CHEBI:15378"/>
        <dbReference type="ChEBI" id="CHEBI:15379"/>
        <dbReference type="ChEBI" id="CHEBI:16240"/>
        <dbReference type="ChEBI" id="CHEBI:18421"/>
        <dbReference type="EC" id="1.15.1.1"/>
    </reaction>
</comment>
<dbReference type="Gene3D" id="1.10.287.990">
    <property type="entry name" value="Fe,Mn superoxide dismutase (SOD) domain"/>
    <property type="match status" value="1"/>
</dbReference>
<dbReference type="Proteomes" id="UP000032452">
    <property type="component" value="Unassembled WGS sequence"/>
</dbReference>
<keyword evidence="11" id="KW-1185">Reference proteome</keyword>
<dbReference type="GO" id="GO:0046872">
    <property type="term" value="F:metal ion binding"/>
    <property type="evidence" value="ECO:0007669"/>
    <property type="project" value="UniProtKB-KW"/>
</dbReference>
<keyword evidence="5 7" id="KW-0560">Oxidoreductase</keyword>
<evidence type="ECO:0000259" key="8">
    <source>
        <dbReference type="Pfam" id="PF00081"/>
    </source>
</evidence>
<dbReference type="SUPFAM" id="SSF46609">
    <property type="entry name" value="Fe,Mn superoxide dismutase (SOD), N-terminal domain"/>
    <property type="match status" value="1"/>
</dbReference>
<dbReference type="InterPro" id="IPR036324">
    <property type="entry name" value="Mn/Fe_SOD_N_sf"/>
</dbReference>
<keyword evidence="4 6" id="KW-0479">Metal-binding</keyword>
<dbReference type="AlphaFoldDB" id="A0A0D8ZQ77"/>
<evidence type="ECO:0000256" key="2">
    <source>
        <dbReference type="ARBA" id="ARBA00011738"/>
    </source>
</evidence>
<accession>A0A0D8ZQ77</accession>